<accession>A0ABQ4YJ64</accession>
<evidence type="ECO:0000313" key="4">
    <source>
        <dbReference type="Proteomes" id="UP001151760"/>
    </source>
</evidence>
<protein>
    <submittedName>
        <fullName evidence="3">Ribonuclease H-like domain-containing protein</fullName>
    </submittedName>
</protein>
<feature type="compositionally biased region" description="Basic and acidic residues" evidence="1">
    <location>
        <begin position="540"/>
        <end position="558"/>
    </location>
</feature>
<gene>
    <name evidence="3" type="ORF">Tco_0727521</name>
</gene>
<reference evidence="3" key="2">
    <citation type="submission" date="2022-01" db="EMBL/GenBank/DDBJ databases">
        <authorList>
            <person name="Yamashiro T."/>
            <person name="Shiraishi A."/>
            <person name="Satake H."/>
            <person name="Nakayama K."/>
        </authorList>
    </citation>
    <scope>NUCLEOTIDE SEQUENCE</scope>
</reference>
<organism evidence="3 4">
    <name type="scientific">Tanacetum coccineum</name>
    <dbReference type="NCBI Taxonomy" id="301880"/>
    <lineage>
        <taxon>Eukaryota</taxon>
        <taxon>Viridiplantae</taxon>
        <taxon>Streptophyta</taxon>
        <taxon>Embryophyta</taxon>
        <taxon>Tracheophyta</taxon>
        <taxon>Spermatophyta</taxon>
        <taxon>Magnoliopsida</taxon>
        <taxon>eudicotyledons</taxon>
        <taxon>Gunneridae</taxon>
        <taxon>Pentapetalae</taxon>
        <taxon>asterids</taxon>
        <taxon>campanulids</taxon>
        <taxon>Asterales</taxon>
        <taxon>Asteraceae</taxon>
        <taxon>Asteroideae</taxon>
        <taxon>Anthemideae</taxon>
        <taxon>Anthemidinae</taxon>
        <taxon>Tanacetum</taxon>
    </lineage>
</organism>
<sequence>MTKSVTEHAMFSSVQQRTNHKDFQNCLFACFLLQAEPKKVIQALKDPSWIEAIQEELLQFKLQQVWTLVDLPYGKRAIGTKWVYRNKKDERGIVIGNKARLMDVKSAFLYGKIKEEVYVCQPPGFEDPDFPDRVYKVEKALYGLYQAPRAWYETLSTYLLENRFQRGQIDKTLFIKRDQYDILIVQTKIHIDNESTICIVKNPVFHSKTKHIEIRHHFIRDSNEKKLIQMIKIHTDQNVTDLLTKAFDMRPSMKEETKCEMASHYATSLDEKIKWGGKKGKKKRQDSVTSIGPNPRQCLMFLFIRELVQVVDPGAKKPWGTDLLKLELMEICTKLSKRVLDLETTKSAQAKKIANLKKRVKKLERKRNSRTPEMNLFKIDRDFDANIDEAIEQVYDANKDTVEEGEVQVPTADMEVNTASAPITTAGVSVSTTEPITIASEVVTTAEPNTPPTTTTTVIEDEDLIIAQTLMKMKSEKSKLSVEEKSRLFVELMDKRKKHFARLKAEEQRRKPQTKAQKRNQMYTYLKNMDGFTYNQLVKGNKDKTEGSKKRTRKELDEESVKRQKIEDDVEKVELKLCLEIVPYDDKAVNFEPLAIKSLINAKWKVINNHSVKWHMSIPDLSRSQYKKWKEVFGYILLVKAKAFKSRNLKIQKKEHTSLGEGLNGNKRLHSADEDYCCSYGFYSWLRLKKYSD</sequence>
<dbReference type="EMBL" id="BQNB010010463">
    <property type="protein sequence ID" value="GJS77640.1"/>
    <property type="molecule type" value="Genomic_DNA"/>
</dbReference>
<feature type="domain" description="Reverse transcriptase Ty1/copia-type" evidence="2">
    <location>
        <begin position="101"/>
        <end position="186"/>
    </location>
</feature>
<evidence type="ECO:0000259" key="2">
    <source>
        <dbReference type="Pfam" id="PF07727"/>
    </source>
</evidence>
<feature type="region of interest" description="Disordered" evidence="1">
    <location>
        <begin position="537"/>
        <end position="558"/>
    </location>
</feature>
<dbReference type="CDD" id="cd09272">
    <property type="entry name" value="RNase_HI_RT_Ty1"/>
    <property type="match status" value="1"/>
</dbReference>
<comment type="caution">
    <text evidence="3">The sequence shown here is derived from an EMBL/GenBank/DDBJ whole genome shotgun (WGS) entry which is preliminary data.</text>
</comment>
<dbReference type="InterPro" id="IPR013103">
    <property type="entry name" value="RVT_2"/>
</dbReference>
<keyword evidence="4" id="KW-1185">Reference proteome</keyword>
<dbReference type="Pfam" id="PF07727">
    <property type="entry name" value="RVT_2"/>
    <property type="match status" value="1"/>
</dbReference>
<evidence type="ECO:0000313" key="3">
    <source>
        <dbReference type="EMBL" id="GJS77640.1"/>
    </source>
</evidence>
<evidence type="ECO:0000256" key="1">
    <source>
        <dbReference type="SAM" id="MobiDB-lite"/>
    </source>
</evidence>
<reference evidence="3" key="1">
    <citation type="journal article" date="2022" name="Int. J. Mol. Sci.">
        <title>Draft Genome of Tanacetum Coccineum: Genomic Comparison of Closely Related Tanacetum-Family Plants.</title>
        <authorList>
            <person name="Yamashiro T."/>
            <person name="Shiraishi A."/>
            <person name="Nakayama K."/>
            <person name="Satake H."/>
        </authorList>
    </citation>
    <scope>NUCLEOTIDE SEQUENCE</scope>
</reference>
<dbReference type="Proteomes" id="UP001151760">
    <property type="component" value="Unassembled WGS sequence"/>
</dbReference>
<proteinExistence type="predicted"/>
<name>A0ABQ4YJ64_9ASTR</name>